<evidence type="ECO:0000313" key="3">
    <source>
        <dbReference type="EMBL" id="KAK6735143.1"/>
    </source>
</evidence>
<evidence type="ECO:0000313" key="4">
    <source>
        <dbReference type="Proteomes" id="UP001303046"/>
    </source>
</evidence>
<evidence type="ECO:0008006" key="5">
    <source>
        <dbReference type="Google" id="ProtNLM"/>
    </source>
</evidence>
<organism evidence="3 4">
    <name type="scientific">Necator americanus</name>
    <name type="common">Human hookworm</name>
    <dbReference type="NCBI Taxonomy" id="51031"/>
    <lineage>
        <taxon>Eukaryota</taxon>
        <taxon>Metazoa</taxon>
        <taxon>Ecdysozoa</taxon>
        <taxon>Nematoda</taxon>
        <taxon>Chromadorea</taxon>
        <taxon>Rhabditida</taxon>
        <taxon>Rhabditina</taxon>
        <taxon>Rhabditomorpha</taxon>
        <taxon>Strongyloidea</taxon>
        <taxon>Ancylostomatidae</taxon>
        <taxon>Bunostominae</taxon>
        <taxon>Necator</taxon>
    </lineage>
</organism>
<evidence type="ECO:0000256" key="1">
    <source>
        <dbReference type="SAM" id="MobiDB-lite"/>
    </source>
</evidence>
<feature type="region of interest" description="Disordered" evidence="1">
    <location>
        <begin position="45"/>
        <end position="64"/>
    </location>
</feature>
<dbReference type="EMBL" id="JAVFWL010000002">
    <property type="protein sequence ID" value="KAK6735143.1"/>
    <property type="molecule type" value="Genomic_DNA"/>
</dbReference>
<protein>
    <recommendedName>
        <fullName evidence="5">Chondroitin proteoglycan 4 domain-containing protein</fullName>
    </recommendedName>
</protein>
<accession>A0ABR1CBS2</accession>
<keyword evidence="4" id="KW-1185">Reference proteome</keyword>
<name>A0ABR1CBS2_NECAM</name>
<proteinExistence type="predicted"/>
<comment type="caution">
    <text evidence="3">The sequence shown here is derived from an EMBL/GenBank/DDBJ whole genome shotgun (WGS) entry which is preliminary data.</text>
</comment>
<feature type="signal peptide" evidence="2">
    <location>
        <begin position="1"/>
        <end position="17"/>
    </location>
</feature>
<feature type="chain" id="PRO_5046225624" description="Chondroitin proteoglycan 4 domain-containing protein" evidence="2">
    <location>
        <begin position="18"/>
        <end position="260"/>
    </location>
</feature>
<dbReference type="PANTHER" id="PTHR36944">
    <property type="entry name" value="PROTEIN CBG02791-RELATED"/>
    <property type="match status" value="1"/>
</dbReference>
<evidence type="ECO:0000256" key="2">
    <source>
        <dbReference type="SAM" id="SignalP"/>
    </source>
</evidence>
<dbReference type="Proteomes" id="UP001303046">
    <property type="component" value="Unassembled WGS sequence"/>
</dbReference>
<dbReference type="PANTHER" id="PTHR36944:SF2">
    <property type="entry name" value="CPG4 DOMAIN-CONTAINING PROTEIN"/>
    <property type="match status" value="1"/>
</dbReference>
<feature type="compositionally biased region" description="Basic and acidic residues" evidence="1">
    <location>
        <begin position="53"/>
        <end position="64"/>
    </location>
</feature>
<keyword evidence="2" id="KW-0732">Signal</keyword>
<reference evidence="3 4" key="1">
    <citation type="submission" date="2023-08" db="EMBL/GenBank/DDBJ databases">
        <title>A Necator americanus chromosomal reference genome.</title>
        <authorList>
            <person name="Ilik V."/>
            <person name="Petrzelkova K.J."/>
            <person name="Pardy F."/>
            <person name="Fuh T."/>
            <person name="Niatou-Singa F.S."/>
            <person name="Gouil Q."/>
            <person name="Baker L."/>
            <person name="Ritchie M.E."/>
            <person name="Jex A.R."/>
            <person name="Gazzola D."/>
            <person name="Li H."/>
            <person name="Toshio Fujiwara R."/>
            <person name="Zhan B."/>
            <person name="Aroian R.V."/>
            <person name="Pafco B."/>
            <person name="Schwarz E.M."/>
        </authorList>
    </citation>
    <scope>NUCLEOTIDE SEQUENCE [LARGE SCALE GENOMIC DNA]</scope>
    <source>
        <strain evidence="3 4">Aroian</strain>
        <tissue evidence="3">Whole animal</tissue>
    </source>
</reference>
<sequence>MQLVHYWILIIASSCCAKIMRNRNIEKRRAPSAFELARLQRDYDADSDSYESSESKGTDSSLRRDEVVSERTCLERCTNQLNIGMDMVNAHMSFGSIDLPSVVEQRDLELFCLLDRQHTQCVDECGYAVQFNLREYVCRSKFDEMLTHMPCYVQAAPALLRHCRPRCGTYTSLQHTLSGYAQRCRQLLCDHSCVNFILGKICPGEEARRAGAFLLEFTRLQVNYWMNDLMRTLNVSSEASYPSSCARLQCDDFLGDCDRR</sequence>
<gene>
    <name evidence="3" type="primary">Necator_chrII.g6166</name>
    <name evidence="3" type="ORF">RB195_018373</name>
</gene>